<name>A0A2T0TZ10_9SPHI</name>
<protein>
    <recommendedName>
        <fullName evidence="3">Lipoprotein</fullName>
    </recommendedName>
</protein>
<dbReference type="PROSITE" id="PS51257">
    <property type="entry name" value="PROKAR_LIPOPROTEIN"/>
    <property type="match status" value="1"/>
</dbReference>
<dbReference type="OrthoDB" id="792997at2"/>
<comment type="caution">
    <text evidence="1">The sequence shown here is derived from an EMBL/GenBank/DDBJ whole genome shotgun (WGS) entry which is preliminary data.</text>
</comment>
<dbReference type="AlphaFoldDB" id="A0A2T0TZ10"/>
<reference evidence="1 2" key="1">
    <citation type="submission" date="2018-03" db="EMBL/GenBank/DDBJ databases">
        <title>Genomic Encyclopedia of Type Strains, Phase III (KMG-III): the genomes of soil and plant-associated and newly described type strains.</title>
        <authorList>
            <person name="Whitman W."/>
        </authorList>
    </citation>
    <scope>NUCLEOTIDE SEQUENCE [LARGE SCALE GENOMIC DNA]</scope>
    <source>
        <strain evidence="1 2">CGMCC 1.9313</strain>
    </source>
</reference>
<organism evidence="1 2">
    <name type="scientific">Arcticibacter pallidicorallinus</name>
    <dbReference type="NCBI Taxonomy" id="1259464"/>
    <lineage>
        <taxon>Bacteria</taxon>
        <taxon>Pseudomonadati</taxon>
        <taxon>Bacteroidota</taxon>
        <taxon>Sphingobacteriia</taxon>
        <taxon>Sphingobacteriales</taxon>
        <taxon>Sphingobacteriaceae</taxon>
        <taxon>Arcticibacter</taxon>
    </lineage>
</organism>
<dbReference type="Proteomes" id="UP000238034">
    <property type="component" value="Unassembled WGS sequence"/>
</dbReference>
<proteinExistence type="predicted"/>
<gene>
    <name evidence="1" type="ORF">B0I27_108117</name>
</gene>
<evidence type="ECO:0000313" key="1">
    <source>
        <dbReference type="EMBL" id="PRY50909.1"/>
    </source>
</evidence>
<keyword evidence="2" id="KW-1185">Reference proteome</keyword>
<dbReference type="EMBL" id="PVTH01000008">
    <property type="protein sequence ID" value="PRY50909.1"/>
    <property type="molecule type" value="Genomic_DNA"/>
</dbReference>
<dbReference type="RefSeq" id="WP_106294229.1">
    <property type="nucleotide sequence ID" value="NZ_PVTH01000008.1"/>
</dbReference>
<evidence type="ECO:0008006" key="3">
    <source>
        <dbReference type="Google" id="ProtNLM"/>
    </source>
</evidence>
<evidence type="ECO:0000313" key="2">
    <source>
        <dbReference type="Proteomes" id="UP000238034"/>
    </source>
</evidence>
<accession>A0A2T0TZ10</accession>
<sequence>MKYLFYSFLLLAFAGCQQSGTTKQAAGEAEKDQVDPAILISCEGVGEIKMSISYEELEKQVGAKALTPHENTVYGSFTTVWENTPKAVNVYWKEKTPPFKTVNYLEVVDPASIYRTGDSIRVGLGMRDMVRMNNNMPLTFRNFYAVERSGLITSFNNGSIAERNPCLTGVLEWSSQENVYKDQYEAFKQQEIVESYDKILQRIEVNLSAIRVLNKQ</sequence>